<protein>
    <submittedName>
        <fullName evidence="2">Uncharacterized protein</fullName>
    </submittedName>
</protein>
<feature type="region of interest" description="Disordered" evidence="1">
    <location>
        <begin position="194"/>
        <end position="218"/>
    </location>
</feature>
<feature type="region of interest" description="Disordered" evidence="1">
    <location>
        <begin position="24"/>
        <end position="61"/>
    </location>
</feature>
<reference evidence="2 3" key="1">
    <citation type="journal article" date="2021" name="Int. J. Syst. Evol. Microbiol.">
        <title>Characterization of a novel transitional group Rickettsia species (Rickettsia tillamookensis sp. nov.) from the western black-legged tick, Ixodes pacificus.</title>
        <authorList>
            <person name="Gauthier D.T."/>
            <person name="Karpathy S.E."/>
            <person name="Grizzard S.L."/>
            <person name="Batra D."/>
            <person name="Rowe L.A."/>
            <person name="Paddock C.D."/>
        </authorList>
    </citation>
    <scope>NUCLEOTIDE SEQUENCE [LARGE SCALE GENOMIC DNA]</scope>
    <source>
        <strain evidence="2 3">Tillamook 23</strain>
    </source>
</reference>
<dbReference type="Proteomes" id="UP000595296">
    <property type="component" value="Chromosome"/>
</dbReference>
<evidence type="ECO:0000313" key="2">
    <source>
        <dbReference type="EMBL" id="QQV74588.1"/>
    </source>
</evidence>
<sequence>MGRDQDLYRKAGYNYYNYGVLKKQQDREQKEAREKAERKEADRRGAERWARMTPEEREAENKKIEENFKNDPIIKGITYVGKGIYNLGKGAVEVGKTTGNTLITAYKITNGSIEVVNTGTDSKTQEAVENSESTNTTTSNSNSMVTTTTKLAKGAIEAGKTTATTLVNAYKISTGSSEIVNTDANGKTQVVIKNSEPNTAPSNNNSTTTTSTTTINTTSTSHITSKTIELKDPIHGIVVKLQEETIKTSLKLKLNKKDIMEIKEYRAITIPDTVKDIIELHLEFVFYRLDGSKVGDPRTALVLDYTDDGRIIKLSLPNSPVLSSKPLYPACIIYHGTLYTLPVNSGDYNHLTQEIYKNGGEVLIGKTDPAYHIEAMYG</sequence>
<feature type="region of interest" description="Disordered" evidence="1">
    <location>
        <begin position="120"/>
        <end position="145"/>
    </location>
</feature>
<feature type="compositionally biased region" description="Low complexity" evidence="1">
    <location>
        <begin position="202"/>
        <end position="218"/>
    </location>
</feature>
<dbReference type="EMBL" id="CP060138">
    <property type="protein sequence ID" value="QQV74588.1"/>
    <property type="molecule type" value="Genomic_DNA"/>
</dbReference>
<accession>A0A9E6MGS8</accession>
<organism evidence="2 3">
    <name type="scientific">Rickettsia tillamookensis</name>
    <dbReference type="NCBI Taxonomy" id="2761623"/>
    <lineage>
        <taxon>Bacteria</taxon>
        <taxon>Pseudomonadati</taxon>
        <taxon>Pseudomonadota</taxon>
        <taxon>Alphaproteobacteria</taxon>
        <taxon>Rickettsiales</taxon>
        <taxon>Rickettsiaceae</taxon>
        <taxon>Rickettsieae</taxon>
        <taxon>Rickettsia</taxon>
        <taxon>spotted fever group</taxon>
    </lineage>
</organism>
<gene>
    <name evidence="2" type="ORF">H6P87_00123</name>
</gene>
<name>A0A9E6MGS8_9RICK</name>
<keyword evidence="3" id="KW-1185">Reference proteome</keyword>
<evidence type="ECO:0000313" key="3">
    <source>
        <dbReference type="Proteomes" id="UP000595296"/>
    </source>
</evidence>
<proteinExistence type="predicted"/>
<feature type="compositionally biased region" description="Low complexity" evidence="1">
    <location>
        <begin position="128"/>
        <end position="145"/>
    </location>
</feature>
<dbReference type="RefSeq" id="WP_202069623.1">
    <property type="nucleotide sequence ID" value="NZ_CP060138.2"/>
</dbReference>
<evidence type="ECO:0000256" key="1">
    <source>
        <dbReference type="SAM" id="MobiDB-lite"/>
    </source>
</evidence>